<evidence type="ECO:0000256" key="1">
    <source>
        <dbReference type="ARBA" id="ARBA00007867"/>
    </source>
</evidence>
<dbReference type="InterPro" id="IPR030374">
    <property type="entry name" value="PABS"/>
</dbReference>
<dbReference type="CDD" id="cd02440">
    <property type="entry name" value="AdoMet_MTases"/>
    <property type="match status" value="1"/>
</dbReference>
<evidence type="ECO:0000313" key="7">
    <source>
        <dbReference type="Proteomes" id="UP000472320"/>
    </source>
</evidence>
<dbReference type="PANTHER" id="PTHR43317">
    <property type="entry name" value="THERMOSPERMINE SYNTHASE ACAULIS5"/>
    <property type="match status" value="1"/>
</dbReference>
<keyword evidence="2 4" id="KW-0808">Transferase</keyword>
<evidence type="ECO:0000256" key="2">
    <source>
        <dbReference type="ARBA" id="ARBA00022679"/>
    </source>
</evidence>
<gene>
    <name evidence="6" type="ORF">GM658_00775</name>
</gene>
<keyword evidence="7" id="KW-1185">Reference proteome</keyword>
<dbReference type="PROSITE" id="PS51006">
    <property type="entry name" value="PABS_2"/>
    <property type="match status" value="1"/>
</dbReference>
<evidence type="ECO:0000313" key="6">
    <source>
        <dbReference type="EMBL" id="MTW09122.1"/>
    </source>
</evidence>
<dbReference type="Gene3D" id="3.40.50.150">
    <property type="entry name" value="Vaccinia Virus protein VP39"/>
    <property type="match status" value="1"/>
</dbReference>
<dbReference type="OrthoDB" id="117774at2"/>
<proteinExistence type="inferred from homology"/>
<feature type="active site" description="Proton acceptor" evidence="4">
    <location>
        <position position="132"/>
    </location>
</feature>
<dbReference type="InterPro" id="IPR029063">
    <property type="entry name" value="SAM-dependent_MTases_sf"/>
</dbReference>
<organism evidence="6 7">
    <name type="scientific">Massilia eburnea</name>
    <dbReference type="NCBI Taxonomy" id="1776165"/>
    <lineage>
        <taxon>Bacteria</taxon>
        <taxon>Pseudomonadati</taxon>
        <taxon>Pseudomonadota</taxon>
        <taxon>Betaproteobacteria</taxon>
        <taxon>Burkholderiales</taxon>
        <taxon>Oxalobacteraceae</taxon>
        <taxon>Telluria group</taxon>
        <taxon>Massilia</taxon>
    </lineage>
</organism>
<evidence type="ECO:0000259" key="5">
    <source>
        <dbReference type="PROSITE" id="PS51006"/>
    </source>
</evidence>
<comment type="caution">
    <text evidence="6">The sequence shown here is derived from an EMBL/GenBank/DDBJ whole genome shotgun (WGS) entry which is preliminary data.</text>
</comment>
<accession>A0A6L6Q9S0</accession>
<dbReference type="SUPFAM" id="SSF53335">
    <property type="entry name" value="S-adenosyl-L-methionine-dependent methyltransferases"/>
    <property type="match status" value="1"/>
</dbReference>
<dbReference type="Proteomes" id="UP000472320">
    <property type="component" value="Unassembled WGS sequence"/>
</dbReference>
<protein>
    <submittedName>
        <fullName evidence="6">Transferase spermidine synthase</fullName>
    </submittedName>
</protein>
<evidence type="ECO:0000256" key="4">
    <source>
        <dbReference type="PROSITE-ProRule" id="PRU00354"/>
    </source>
</evidence>
<dbReference type="RefSeq" id="WP_155452109.1">
    <property type="nucleotide sequence ID" value="NZ_WNKX01000001.1"/>
</dbReference>
<dbReference type="AlphaFoldDB" id="A0A6L6Q9S0"/>
<dbReference type="EMBL" id="WNKX01000001">
    <property type="protein sequence ID" value="MTW09122.1"/>
    <property type="molecule type" value="Genomic_DNA"/>
</dbReference>
<keyword evidence="3 4" id="KW-0620">Polyamine biosynthesis</keyword>
<sequence>MTSIPDRRPMVRHRRGRLTLEFTPGEVQSQMDPADPDALVLAYARAMMCFVLFKPQPEHIVMVGLGGGSLAKFCYRYLPKTCITVLELRADVIALRERFAIPADDERFHVIQCDAALYMKELKDSADVLLVDGFDADGLPSALTSDHFYADCRRALKPDGVLAANVFSYDPKYRSVLVRLANAFHDRICQFTGIAGNNHILFAIRPGRSPGTPASAMQRRVAAWGSPTPGLGFGLANRLLAIYTVARLRKANLQGI</sequence>
<dbReference type="GO" id="GO:0016740">
    <property type="term" value="F:transferase activity"/>
    <property type="evidence" value="ECO:0007669"/>
    <property type="project" value="UniProtKB-UniRule"/>
</dbReference>
<name>A0A6L6Q9S0_9BURK</name>
<dbReference type="PANTHER" id="PTHR43317:SF1">
    <property type="entry name" value="THERMOSPERMINE SYNTHASE ACAULIS5"/>
    <property type="match status" value="1"/>
</dbReference>
<evidence type="ECO:0000256" key="3">
    <source>
        <dbReference type="ARBA" id="ARBA00023115"/>
    </source>
</evidence>
<comment type="similarity">
    <text evidence="1">Belongs to the spermidine/spermine synthase family.</text>
</comment>
<dbReference type="GO" id="GO:0006596">
    <property type="term" value="P:polyamine biosynthetic process"/>
    <property type="evidence" value="ECO:0007669"/>
    <property type="project" value="UniProtKB-UniRule"/>
</dbReference>
<feature type="domain" description="PABS" evidence="5">
    <location>
        <begin position="1"/>
        <end position="209"/>
    </location>
</feature>
<dbReference type="Pfam" id="PF01564">
    <property type="entry name" value="Spermine_synth"/>
    <property type="match status" value="1"/>
</dbReference>
<reference evidence="6 7" key="1">
    <citation type="submission" date="2019-11" db="EMBL/GenBank/DDBJ databases">
        <title>Type strains purchased from KCTC, JCM and DSMZ.</title>
        <authorList>
            <person name="Lu H."/>
        </authorList>
    </citation>
    <scope>NUCLEOTIDE SEQUENCE [LARGE SCALE GENOMIC DNA]</scope>
    <source>
        <strain evidence="6 7">JCM 31587</strain>
    </source>
</reference>